<feature type="region of interest" description="Disordered" evidence="4">
    <location>
        <begin position="213"/>
        <end position="389"/>
    </location>
</feature>
<keyword evidence="6" id="KW-1185">Reference proteome</keyword>
<keyword evidence="3" id="KW-0112">Calmodulin-binding</keyword>
<dbReference type="GO" id="GO:0051295">
    <property type="term" value="P:establishment of meiotic spindle localization"/>
    <property type="evidence" value="ECO:0007669"/>
    <property type="project" value="TreeGrafter"/>
</dbReference>
<evidence type="ECO:0000256" key="3">
    <source>
        <dbReference type="ARBA" id="ARBA00022860"/>
    </source>
</evidence>
<proteinExistence type="predicted"/>
<feature type="compositionally biased region" description="Basic and acidic residues" evidence="4">
    <location>
        <begin position="353"/>
        <end position="372"/>
    </location>
</feature>
<dbReference type="PANTHER" id="PTHR22706">
    <property type="entry name" value="ASSEMBLY FACTOR FOR SPINDLE MICROTUBULES"/>
    <property type="match status" value="1"/>
</dbReference>
<dbReference type="InterPro" id="IPR051185">
    <property type="entry name" value="ASPM"/>
</dbReference>
<name>A0A3A2ZQR5_9EURO</name>
<feature type="region of interest" description="Disordered" evidence="4">
    <location>
        <begin position="61"/>
        <end position="146"/>
    </location>
</feature>
<dbReference type="GO" id="GO:0007051">
    <property type="term" value="P:spindle organization"/>
    <property type="evidence" value="ECO:0007669"/>
    <property type="project" value="TreeGrafter"/>
</dbReference>
<feature type="compositionally biased region" description="Basic residues" evidence="4">
    <location>
        <begin position="224"/>
        <end position="237"/>
    </location>
</feature>
<dbReference type="EMBL" id="MVGC01000073">
    <property type="protein sequence ID" value="RJE24643.1"/>
    <property type="molecule type" value="Genomic_DNA"/>
</dbReference>
<dbReference type="GO" id="GO:0000278">
    <property type="term" value="P:mitotic cell cycle"/>
    <property type="evidence" value="ECO:0007669"/>
    <property type="project" value="TreeGrafter"/>
</dbReference>
<comment type="subcellular location">
    <subcellularLocation>
        <location evidence="1">Cytoplasm</location>
    </subcellularLocation>
</comment>
<feature type="compositionally biased region" description="Polar residues" evidence="4">
    <location>
        <begin position="373"/>
        <end position="389"/>
    </location>
</feature>
<protein>
    <submittedName>
        <fullName evidence="5">Calmodulin-binding protein Sha1</fullName>
    </submittedName>
</protein>
<dbReference type="PANTHER" id="PTHR22706:SF1">
    <property type="entry name" value="ASSEMBLY FACTOR FOR SPINDLE MICROTUBULES"/>
    <property type="match status" value="1"/>
</dbReference>
<organism evidence="5 6">
    <name type="scientific">Aspergillus sclerotialis</name>
    <dbReference type="NCBI Taxonomy" id="2070753"/>
    <lineage>
        <taxon>Eukaryota</taxon>
        <taxon>Fungi</taxon>
        <taxon>Dikarya</taxon>
        <taxon>Ascomycota</taxon>
        <taxon>Pezizomycotina</taxon>
        <taxon>Eurotiomycetes</taxon>
        <taxon>Eurotiomycetidae</taxon>
        <taxon>Eurotiales</taxon>
        <taxon>Aspergillaceae</taxon>
        <taxon>Aspergillus</taxon>
        <taxon>Aspergillus subgen. Polypaecilum</taxon>
    </lineage>
</organism>
<dbReference type="GO" id="GO:0005737">
    <property type="term" value="C:cytoplasm"/>
    <property type="evidence" value="ECO:0007669"/>
    <property type="project" value="UniProtKB-SubCell"/>
</dbReference>
<dbReference type="GO" id="GO:0005516">
    <property type="term" value="F:calmodulin binding"/>
    <property type="evidence" value="ECO:0007669"/>
    <property type="project" value="UniProtKB-KW"/>
</dbReference>
<dbReference type="GO" id="GO:0000922">
    <property type="term" value="C:spindle pole"/>
    <property type="evidence" value="ECO:0007669"/>
    <property type="project" value="TreeGrafter"/>
</dbReference>
<dbReference type="SUPFAM" id="SSF47576">
    <property type="entry name" value="Calponin-homology domain, CH-domain"/>
    <property type="match status" value="1"/>
</dbReference>
<comment type="caution">
    <text evidence="5">The sequence shown here is derived from an EMBL/GenBank/DDBJ whole genome shotgun (WGS) entry which is preliminary data.</text>
</comment>
<dbReference type="CDD" id="cd21223">
    <property type="entry name" value="CH_ASPM_rpt1"/>
    <property type="match status" value="1"/>
</dbReference>
<evidence type="ECO:0000256" key="4">
    <source>
        <dbReference type="SAM" id="MobiDB-lite"/>
    </source>
</evidence>
<evidence type="ECO:0000256" key="2">
    <source>
        <dbReference type="ARBA" id="ARBA00022490"/>
    </source>
</evidence>
<dbReference type="InterPro" id="IPR036872">
    <property type="entry name" value="CH_dom_sf"/>
</dbReference>
<reference evidence="6" key="1">
    <citation type="submission" date="2017-02" db="EMBL/GenBank/DDBJ databases">
        <authorList>
            <person name="Tafer H."/>
            <person name="Lopandic K."/>
        </authorList>
    </citation>
    <scope>NUCLEOTIDE SEQUENCE [LARGE SCALE GENOMIC DNA]</scope>
    <source>
        <strain evidence="6">CBS 366.77</strain>
    </source>
</reference>
<dbReference type="OrthoDB" id="76388at2759"/>
<dbReference type="Proteomes" id="UP000266188">
    <property type="component" value="Unassembled WGS sequence"/>
</dbReference>
<sequence length="1074" mass="120093">MSGLLYKAETPCPPRSKTSRFDRSSNESNGFDSFWDDHFDSFEDTENIDFTTEIRAPVLTRVKPRRGNRTTTSFQIHDENEGKTSSPGVKQKRDKVTTTAPSNRKSALLSQPAQRFRPRANFAPNPQSKLVRQPMVPKNNGGSDSNIERNKVLLEQINGKSQGSRKTDALKKDVRRNTVYIPDDTTVATAFMGLFSPLKSHALGGAEDCTSEDTQINSLESRIATKRQARRPYRHSPKPAPLQPSLKPAQETSIRVDIAGKNGGKENIPPHGSFRKDGEPEKSLPAVNLPQKPKRAPDNILGTSRPTKPQYKTDRTFANRGSRASAAKRVGPSQKRAVLGDKQPNARPPTIGTDRKEEASSKQKLTAEKESVVSRNPKSLGTARCSGTLTSSNPVMPDLKLKRLNTEYPLLIENISNPAMYNDNWLLHQEIVITQLVNGLFDYTDGNPTSDDPEALRYELLKLYQNEFFVQFHKRLQASLEYGPMSMPNFVLARGSSLKKDLGLKRKLIDILIRTYDLHTLRAAIEIVIGRRIPDDPKPSKKSIGAAQNELGAAKDKMLRQKLENFIEVFLLRNEDMDQSVRGHKSQRADAEARAYRRTVLRSIMIITLLDKARLRPGMMLPRQLFSSSSIFKSSAAVVQALGRLLLPSSGDITKPLGHLDCRLSYKQHELQEYEYQIDNLAVDLRDGVRLTRIVELLLYPSTLCPNSGECNLDCSTTVVLPNGHSAPLSGYDGNFPLSQHLRFPCVSRAVKLFNVRIALGALGATTDTCALVSDVLAEDIVDGHREKTIALLWGLVSKWGLGGLVDWDDVTKEIGRLKRKAISHYGYEEVKDQGWFNGECVGELLGEHAPLLKQWTALLAGMKGLQVENLSTNFADGKIYESIVDEYEGYILKNKGCTVSSSGEKADKQESLKSRLQALGCSSQFCMCHSIASRRTPLIQIACLVSPDTYEKCHLLGSDFTLISLAFLCSRLLSASKRARAAVTLQRAWRRILTLRELPKRIIARDIARQCAAVVQARDQIIWAQDTIATWWKKVLIRRQRRQQRERRTVDDSIKGGDQWGRMIDLGIRHDSA</sequence>
<dbReference type="Gene3D" id="1.10.418.10">
    <property type="entry name" value="Calponin-like domain"/>
    <property type="match status" value="1"/>
</dbReference>
<evidence type="ECO:0000256" key="1">
    <source>
        <dbReference type="ARBA" id="ARBA00004496"/>
    </source>
</evidence>
<dbReference type="STRING" id="2070753.A0A3A2ZQR5"/>
<accession>A0A3A2ZQR5</accession>
<gene>
    <name evidence="5" type="ORF">PHISCL_03009</name>
</gene>
<dbReference type="AlphaFoldDB" id="A0A3A2ZQR5"/>
<evidence type="ECO:0000313" key="5">
    <source>
        <dbReference type="EMBL" id="RJE24643.1"/>
    </source>
</evidence>
<evidence type="ECO:0000313" key="6">
    <source>
        <dbReference type="Proteomes" id="UP000266188"/>
    </source>
</evidence>
<feature type="compositionally biased region" description="Polar residues" evidence="4">
    <location>
        <begin position="97"/>
        <end position="113"/>
    </location>
</feature>
<feature type="region of interest" description="Disordered" evidence="4">
    <location>
        <begin position="1"/>
        <end position="34"/>
    </location>
</feature>
<keyword evidence="2" id="KW-0963">Cytoplasm</keyword>